<dbReference type="InterPro" id="IPR025273">
    <property type="entry name" value="DUF4064"/>
</dbReference>
<feature type="transmembrane region" description="Helical" evidence="1">
    <location>
        <begin position="103"/>
        <end position="128"/>
    </location>
</feature>
<feature type="transmembrane region" description="Helical" evidence="1">
    <location>
        <begin position="12"/>
        <end position="32"/>
    </location>
</feature>
<dbReference type="AlphaFoldDB" id="A0A1T4YNJ8"/>
<feature type="domain" description="DUF4064" evidence="2">
    <location>
        <begin position="3"/>
        <end position="117"/>
    </location>
</feature>
<organism evidence="3 4">
    <name type="scientific">Sporosarcina newyorkensis</name>
    <dbReference type="NCBI Taxonomy" id="759851"/>
    <lineage>
        <taxon>Bacteria</taxon>
        <taxon>Bacillati</taxon>
        <taxon>Bacillota</taxon>
        <taxon>Bacilli</taxon>
        <taxon>Bacillales</taxon>
        <taxon>Caryophanaceae</taxon>
        <taxon>Sporosarcina</taxon>
    </lineage>
</organism>
<evidence type="ECO:0000256" key="1">
    <source>
        <dbReference type="SAM" id="Phobius"/>
    </source>
</evidence>
<keyword evidence="1" id="KW-0472">Membrane</keyword>
<proteinExistence type="predicted"/>
<reference evidence="4" key="1">
    <citation type="submission" date="2017-02" db="EMBL/GenBank/DDBJ databases">
        <authorList>
            <person name="Varghese N."/>
            <person name="Submissions S."/>
        </authorList>
    </citation>
    <scope>NUCLEOTIDE SEQUENCE [LARGE SCALE GENOMIC DNA]</scope>
    <source>
        <strain evidence="4">DSM 23966</strain>
    </source>
</reference>
<keyword evidence="4" id="KW-1185">Reference proteome</keyword>
<accession>A0A1T4YNJ8</accession>
<sequence>MINRTAERVLSIIAAILTTIGLAGSVLVGVFFNMGFSQPEIQEEIRLGMASDGTLTPSEVDMLMGFVESFSIFIWILVIAAFISLVLNIIGTVKIWNNANPKAAGVLFIIAGLFGGIISLPSILLYIAGILCFTKKDPLAPELSHDASEASQTNWMS</sequence>
<evidence type="ECO:0000259" key="2">
    <source>
        <dbReference type="Pfam" id="PF13273"/>
    </source>
</evidence>
<name>A0A1T4YNJ8_9BACL</name>
<protein>
    <recommendedName>
        <fullName evidence="2">DUF4064 domain-containing protein</fullName>
    </recommendedName>
</protein>
<evidence type="ECO:0000313" key="3">
    <source>
        <dbReference type="EMBL" id="SKB03263.1"/>
    </source>
</evidence>
<gene>
    <name evidence="3" type="ORF">SAMN04244570_3139</name>
</gene>
<dbReference type="Pfam" id="PF13273">
    <property type="entry name" value="DUF4064"/>
    <property type="match status" value="1"/>
</dbReference>
<dbReference type="Proteomes" id="UP000190042">
    <property type="component" value="Unassembled WGS sequence"/>
</dbReference>
<dbReference type="RefSeq" id="WP_078818267.1">
    <property type="nucleotide sequence ID" value="NZ_FUYJ01000007.1"/>
</dbReference>
<keyword evidence="1" id="KW-1133">Transmembrane helix</keyword>
<feature type="transmembrane region" description="Helical" evidence="1">
    <location>
        <begin position="72"/>
        <end position="91"/>
    </location>
</feature>
<evidence type="ECO:0000313" key="4">
    <source>
        <dbReference type="Proteomes" id="UP000190042"/>
    </source>
</evidence>
<dbReference type="EMBL" id="FUYJ01000007">
    <property type="protein sequence ID" value="SKB03263.1"/>
    <property type="molecule type" value="Genomic_DNA"/>
</dbReference>
<keyword evidence="1" id="KW-0812">Transmembrane</keyword>